<reference evidence="17 18" key="1">
    <citation type="submission" date="2014-11" db="EMBL/GenBank/DDBJ databases">
        <authorList>
            <person name="Diene M.Seydina."/>
        </authorList>
    </citation>
    <scope>NUCLEOTIDE SEQUENCE [LARGE SCALE GENOMIC DNA]</scope>
    <source>
        <strain evidence="17 18">Neisseria meningitidis CHUV</strain>
    </source>
</reference>
<dbReference type="EMBL" id="CVTF01000048">
    <property type="protein sequence ID" value="CRY98322.1"/>
    <property type="molecule type" value="Genomic_DNA"/>
</dbReference>
<dbReference type="GO" id="GO:0015344">
    <property type="term" value="F:siderophore uptake transmembrane transporter activity"/>
    <property type="evidence" value="ECO:0007669"/>
    <property type="project" value="TreeGrafter"/>
</dbReference>
<evidence type="ECO:0000256" key="3">
    <source>
        <dbReference type="ARBA" id="ARBA00022448"/>
    </source>
</evidence>
<evidence type="ECO:0000256" key="10">
    <source>
        <dbReference type="ARBA" id="ARBA00023237"/>
    </source>
</evidence>
<dbReference type="InterPro" id="IPR000531">
    <property type="entry name" value="Beta-barrel_TonB"/>
</dbReference>
<dbReference type="Proteomes" id="UP000182715">
    <property type="component" value="Unassembled WGS sequence"/>
</dbReference>
<dbReference type="PROSITE" id="PS52016">
    <property type="entry name" value="TONB_DEPENDENT_REC_3"/>
    <property type="match status" value="1"/>
</dbReference>
<keyword evidence="3 11" id="KW-0813">Transport</keyword>
<dbReference type="Pfam" id="PF07715">
    <property type="entry name" value="Plug"/>
    <property type="match status" value="1"/>
</dbReference>
<dbReference type="Gene3D" id="2.170.130.10">
    <property type="entry name" value="TonB-dependent receptor, plug domain"/>
    <property type="match status" value="1"/>
</dbReference>
<evidence type="ECO:0000256" key="12">
    <source>
        <dbReference type="PROSITE-ProRule" id="PRU10144"/>
    </source>
</evidence>
<evidence type="ECO:0000256" key="14">
    <source>
        <dbReference type="SAM" id="SignalP"/>
    </source>
</evidence>
<comment type="subcellular location">
    <subcellularLocation>
        <location evidence="1 11">Cell outer membrane</location>
        <topology evidence="1 11">Multi-pass membrane protein</topology>
    </subcellularLocation>
</comment>
<keyword evidence="10 11" id="KW-0998">Cell outer membrane</keyword>
<dbReference type="NCBIfam" id="TIGR01776">
    <property type="entry name" value="TonB-tbp-lbp"/>
    <property type="match status" value="1"/>
</dbReference>
<evidence type="ECO:0000256" key="2">
    <source>
        <dbReference type="ARBA" id="ARBA00009810"/>
    </source>
</evidence>
<keyword evidence="6 14" id="KW-0732">Signal</keyword>
<feature type="short sequence motif" description="TonB C-terminal box" evidence="12">
    <location>
        <begin position="928"/>
        <end position="945"/>
    </location>
</feature>
<feature type="domain" description="TonB-dependent receptor plug" evidence="16">
    <location>
        <begin position="64"/>
        <end position="172"/>
    </location>
</feature>
<accession>A0A0H5QRN9</accession>
<evidence type="ECO:0000256" key="1">
    <source>
        <dbReference type="ARBA" id="ARBA00004571"/>
    </source>
</evidence>
<protein>
    <submittedName>
        <fullName evidence="17">Outer membrane receptor for lactoferrin or transferrin, TonB-dependent protein A</fullName>
    </submittedName>
</protein>
<evidence type="ECO:0000256" key="9">
    <source>
        <dbReference type="ARBA" id="ARBA00023170"/>
    </source>
</evidence>
<evidence type="ECO:0000256" key="13">
    <source>
        <dbReference type="RuleBase" id="RU003357"/>
    </source>
</evidence>
<dbReference type="Gene3D" id="2.40.170.20">
    <property type="entry name" value="TonB-dependent receptor, beta-barrel domain"/>
    <property type="match status" value="1"/>
</dbReference>
<dbReference type="InterPro" id="IPR010917">
    <property type="entry name" value="TonB_rcpt_CS"/>
</dbReference>
<dbReference type="GO" id="GO:0015091">
    <property type="term" value="F:ferric iron transmembrane transporter activity"/>
    <property type="evidence" value="ECO:0007669"/>
    <property type="project" value="InterPro"/>
</dbReference>
<evidence type="ECO:0000256" key="5">
    <source>
        <dbReference type="ARBA" id="ARBA00022692"/>
    </source>
</evidence>
<evidence type="ECO:0000259" key="15">
    <source>
        <dbReference type="Pfam" id="PF00593"/>
    </source>
</evidence>
<dbReference type="PANTHER" id="PTHR30069">
    <property type="entry name" value="TONB-DEPENDENT OUTER MEMBRANE RECEPTOR"/>
    <property type="match status" value="1"/>
</dbReference>
<dbReference type="InterPro" id="IPR010949">
    <property type="entry name" value="TonB_Hb/transfer/lactofer_rcpt"/>
</dbReference>
<dbReference type="InterPro" id="IPR036942">
    <property type="entry name" value="Beta-barrel_TonB_sf"/>
</dbReference>
<dbReference type="GO" id="GO:0044718">
    <property type="term" value="P:siderophore transmembrane transport"/>
    <property type="evidence" value="ECO:0007669"/>
    <property type="project" value="TreeGrafter"/>
</dbReference>
<dbReference type="NCBIfam" id="TIGR01786">
    <property type="entry name" value="TonB-hemlactrns"/>
    <property type="match status" value="1"/>
</dbReference>
<dbReference type="SUPFAM" id="SSF56935">
    <property type="entry name" value="Porins"/>
    <property type="match status" value="1"/>
</dbReference>
<comment type="similarity">
    <text evidence="2 11 13">Belongs to the TonB-dependent receptor family.</text>
</comment>
<name>A0A0H5QRN9_NEIMI</name>
<feature type="chain" id="PRO_5005223597" evidence="14">
    <location>
        <begin position="25"/>
        <end position="945"/>
    </location>
</feature>
<keyword evidence="9 17" id="KW-0675">Receptor</keyword>
<keyword evidence="4 11" id="KW-1134">Transmembrane beta strand</keyword>
<dbReference type="AlphaFoldDB" id="A0A0H5QRN9"/>
<dbReference type="InterPro" id="IPR037066">
    <property type="entry name" value="Plug_dom_sf"/>
</dbReference>
<feature type="signal peptide" evidence="14">
    <location>
        <begin position="1"/>
        <end position="24"/>
    </location>
</feature>
<evidence type="ECO:0000313" key="18">
    <source>
        <dbReference type="Proteomes" id="UP000182715"/>
    </source>
</evidence>
<evidence type="ECO:0000256" key="7">
    <source>
        <dbReference type="ARBA" id="ARBA00023077"/>
    </source>
</evidence>
<dbReference type="InterPro" id="IPR010948">
    <property type="entry name" value="TonB_lacto/transferrin_rcpt"/>
</dbReference>
<sequence length="945" mass="105721">MNKKHGFPLTLTALAIATAFPAYAAQAGGATPDAAQTQSLKEVTVRAAKVGRRSKEATGLGKIVKTSETLNKEQVLGIRDLTRYDPGVAVVEQGNGASGGYSIRGVDKNRVAVSVDGVAQIQAFTVQGSLSGYGGRGGSGAINEIEYENISTVEIDKGAGSSDHGSGALGGAVAFRTKEAADLISDGKSWGIQAKTAYGSKNRQFMKSLGAGFSKDGWEGLLIRTERQGRETRPHGDIADGVEYGIDRLDAFRQTYDIQKQNKKAEYFLAEGESEPKPVAKLAGNGNYLNNQLNRWVEERKKNNQPLSAEEEAMVREAQARHENLSAQAYTGGGRILPDPMDYRSGSWLAKLGYRFGGRHYVGGVFEDTKQRYDIRDMTEKQYYGTDEADKFRDKSGVYDGDDFRDGLYFVPNIEEWKGDKKLVRGIGLKYSRTKFIDEHHRRRRMGLLYRYENEAYSDNWADKAVLSFDKQGVATDNNTLKLNCAVYPAVDKSCRASADKPYSYDSSDRFHYREQHNVLNASFEKSLKNKWTKHHLTLGFGYDASKAVSRPEQLSHNAARISEHTGEYTADGKDKYLLGKPEVIEGSVCGYIETLRSRKCVPRKINGSNIHISLNDRFSIGKYFDFSLGGRYDRKNFTTSEELVRSGRYVDRSWNSGIVFKPNRHFSLSYRASSGFRTPSFQELFGIDIYHDYPKGWQRPALKSEKAANREIGLQWKGDFGFLEISSFRNRYTDMIAVADHKTKLPDSTGRLTEIDIRDYYNAQNMSLQGINILGKIDWNGVYGKLPEGLYTTLAYNRIKPKSVSNRPGLSLRSYALDAVQPSRYVLGFGYDQPEGKWGANIMLTYSKGKNPDELAYLAGDQKRYSTKRASSSWSTADVSAYLNLKKRLTLRAAIYNIGNYRYVTWESLRQTAESTANRHGGDSNYGRYAAPGRNFSLALEMKF</sequence>
<dbReference type="PANTHER" id="PTHR30069:SF54">
    <property type="entry name" value="TRANSFERRIN-BINDING PROTEIN A"/>
    <property type="match status" value="1"/>
</dbReference>
<evidence type="ECO:0000259" key="16">
    <source>
        <dbReference type="Pfam" id="PF07715"/>
    </source>
</evidence>
<evidence type="ECO:0000313" key="17">
    <source>
        <dbReference type="EMBL" id="CRY98322.1"/>
    </source>
</evidence>
<keyword evidence="8 11" id="KW-0472">Membrane</keyword>
<dbReference type="InterPro" id="IPR012910">
    <property type="entry name" value="Plug_dom"/>
</dbReference>
<organism evidence="17 18">
    <name type="scientific">Neisseria meningitidis serogroup B</name>
    <dbReference type="NCBI Taxonomy" id="491"/>
    <lineage>
        <taxon>Bacteria</taxon>
        <taxon>Pseudomonadati</taxon>
        <taxon>Pseudomonadota</taxon>
        <taxon>Betaproteobacteria</taxon>
        <taxon>Neisseriales</taxon>
        <taxon>Neisseriaceae</taxon>
        <taxon>Neisseria</taxon>
    </lineage>
</organism>
<feature type="domain" description="TonB-dependent receptor-like beta-barrel" evidence="15">
    <location>
        <begin position="398"/>
        <end position="899"/>
    </location>
</feature>
<evidence type="ECO:0000256" key="11">
    <source>
        <dbReference type="PROSITE-ProRule" id="PRU01360"/>
    </source>
</evidence>
<evidence type="ECO:0000256" key="4">
    <source>
        <dbReference type="ARBA" id="ARBA00022452"/>
    </source>
</evidence>
<dbReference type="InterPro" id="IPR039426">
    <property type="entry name" value="TonB-dep_rcpt-like"/>
</dbReference>
<proteinExistence type="inferred from homology"/>
<evidence type="ECO:0000256" key="8">
    <source>
        <dbReference type="ARBA" id="ARBA00023136"/>
    </source>
</evidence>
<dbReference type="PROSITE" id="PS01156">
    <property type="entry name" value="TONB_DEPENDENT_REC_2"/>
    <property type="match status" value="1"/>
</dbReference>
<evidence type="ECO:0000256" key="6">
    <source>
        <dbReference type="ARBA" id="ARBA00022729"/>
    </source>
</evidence>
<keyword evidence="5 11" id="KW-0812">Transmembrane</keyword>
<dbReference type="Pfam" id="PF00593">
    <property type="entry name" value="TonB_dep_Rec_b-barrel"/>
    <property type="match status" value="1"/>
</dbReference>
<dbReference type="GO" id="GO:0009279">
    <property type="term" value="C:cell outer membrane"/>
    <property type="evidence" value="ECO:0007669"/>
    <property type="project" value="UniProtKB-SubCell"/>
</dbReference>
<keyword evidence="7 13" id="KW-0798">TonB box</keyword>
<dbReference type="CDD" id="cd01347">
    <property type="entry name" value="ligand_gated_channel"/>
    <property type="match status" value="1"/>
</dbReference>